<keyword evidence="6 9" id="KW-0227">DNA damage</keyword>
<comment type="catalytic activity">
    <reaction evidence="8 9">
        <text>a 6-O-methyl-2'-deoxyguanosine in DNA + L-cysteinyl-[protein] = S-methyl-L-cysteinyl-[protein] + a 2'-deoxyguanosine in DNA</text>
        <dbReference type="Rhea" id="RHEA:24000"/>
        <dbReference type="Rhea" id="RHEA-COMP:10131"/>
        <dbReference type="Rhea" id="RHEA-COMP:10132"/>
        <dbReference type="Rhea" id="RHEA-COMP:11367"/>
        <dbReference type="Rhea" id="RHEA-COMP:11368"/>
        <dbReference type="ChEBI" id="CHEBI:29950"/>
        <dbReference type="ChEBI" id="CHEBI:82612"/>
        <dbReference type="ChEBI" id="CHEBI:85445"/>
        <dbReference type="ChEBI" id="CHEBI:85448"/>
        <dbReference type="EC" id="2.1.1.63"/>
    </reaction>
</comment>
<comment type="similarity">
    <text evidence="2 9">Belongs to the MGMT family.</text>
</comment>
<dbReference type="Proteomes" id="UP001243623">
    <property type="component" value="Chromosome"/>
</dbReference>
<dbReference type="InterPro" id="IPR036217">
    <property type="entry name" value="MethylDNA_cys_MeTrfase_DNAb"/>
</dbReference>
<dbReference type="HAMAP" id="MF_00772">
    <property type="entry name" value="OGT"/>
    <property type="match status" value="1"/>
</dbReference>
<dbReference type="PANTHER" id="PTHR10815:SF5">
    <property type="entry name" value="METHYLATED-DNA--PROTEIN-CYSTEINE METHYLTRANSFERASE"/>
    <property type="match status" value="1"/>
</dbReference>
<evidence type="ECO:0000313" key="12">
    <source>
        <dbReference type="EMBL" id="WIW70248.1"/>
    </source>
</evidence>
<comment type="catalytic activity">
    <reaction evidence="1 9">
        <text>a 4-O-methyl-thymidine in DNA + L-cysteinyl-[protein] = a thymidine in DNA + S-methyl-L-cysteinyl-[protein]</text>
        <dbReference type="Rhea" id="RHEA:53428"/>
        <dbReference type="Rhea" id="RHEA-COMP:10131"/>
        <dbReference type="Rhea" id="RHEA-COMP:10132"/>
        <dbReference type="Rhea" id="RHEA-COMP:13555"/>
        <dbReference type="Rhea" id="RHEA-COMP:13556"/>
        <dbReference type="ChEBI" id="CHEBI:29950"/>
        <dbReference type="ChEBI" id="CHEBI:82612"/>
        <dbReference type="ChEBI" id="CHEBI:137386"/>
        <dbReference type="ChEBI" id="CHEBI:137387"/>
        <dbReference type="EC" id="2.1.1.63"/>
    </reaction>
</comment>
<dbReference type="GO" id="GO:0003908">
    <property type="term" value="F:methylated-DNA-[protein]-cysteine S-methyltransferase activity"/>
    <property type="evidence" value="ECO:0007669"/>
    <property type="project" value="UniProtKB-UniRule"/>
</dbReference>
<evidence type="ECO:0000256" key="9">
    <source>
        <dbReference type="HAMAP-Rule" id="MF_00772"/>
    </source>
</evidence>
<dbReference type="SUPFAM" id="SSF46767">
    <property type="entry name" value="Methylated DNA-protein cysteine methyltransferase, C-terminal domain"/>
    <property type="match status" value="1"/>
</dbReference>
<proteinExistence type="inferred from homology"/>
<evidence type="ECO:0000256" key="1">
    <source>
        <dbReference type="ARBA" id="ARBA00001286"/>
    </source>
</evidence>
<dbReference type="InterPro" id="IPR001497">
    <property type="entry name" value="MethylDNA_cys_MeTrfase_AS"/>
</dbReference>
<dbReference type="Gene3D" id="1.10.10.10">
    <property type="entry name" value="Winged helix-like DNA-binding domain superfamily/Winged helix DNA-binding domain"/>
    <property type="match status" value="1"/>
</dbReference>
<dbReference type="NCBIfam" id="TIGR00589">
    <property type="entry name" value="ogt"/>
    <property type="match status" value="1"/>
</dbReference>
<dbReference type="InterPro" id="IPR014048">
    <property type="entry name" value="MethylDNA_cys_MeTrfase_DNA-bd"/>
</dbReference>
<evidence type="ECO:0000256" key="2">
    <source>
        <dbReference type="ARBA" id="ARBA00008711"/>
    </source>
</evidence>
<dbReference type="PANTHER" id="PTHR10815">
    <property type="entry name" value="METHYLATED-DNA--PROTEIN-CYSTEINE METHYLTRANSFERASE"/>
    <property type="match status" value="1"/>
</dbReference>
<sequence length="156" mass="17560">MQFFSFDKNDYGEFIIVDDGDGISQIALKNNGFLCGKIVEQETPLLAQAKLELREFFTGKRKSFDVPLSLHGTDFQMKVWQKLREIPYGQTYTYGQLATSIGNQKAARAVGMANNRNPILFMVPCHRVIGSNGALTGYAAGLDIKEKLLQMEKEFR</sequence>
<dbReference type="InterPro" id="IPR036388">
    <property type="entry name" value="WH-like_DNA-bd_sf"/>
</dbReference>
<dbReference type="AlphaFoldDB" id="A0A9Y2ERW7"/>
<feature type="domain" description="Methylguanine DNA methyltransferase ribonuclease-like" evidence="11">
    <location>
        <begin position="11"/>
        <end position="70"/>
    </location>
</feature>
<feature type="domain" description="Methylated-DNA-[protein]-cysteine S-methyltransferase DNA binding" evidence="10">
    <location>
        <begin position="74"/>
        <end position="153"/>
    </location>
</feature>
<dbReference type="Pfam" id="PF01035">
    <property type="entry name" value="DNA_binding_1"/>
    <property type="match status" value="1"/>
</dbReference>
<keyword evidence="4 9" id="KW-0489">Methyltransferase</keyword>
<evidence type="ECO:0000259" key="10">
    <source>
        <dbReference type="Pfam" id="PF01035"/>
    </source>
</evidence>
<comment type="miscellaneous">
    <text evidence="9">This enzyme catalyzes only one turnover and therefore is not strictly catalytic. According to one definition, an enzyme is a biocatalyst that acts repeatedly and over many reaction cycles.</text>
</comment>
<dbReference type="SUPFAM" id="SSF53155">
    <property type="entry name" value="Methylated DNA-protein cysteine methyltransferase domain"/>
    <property type="match status" value="1"/>
</dbReference>
<evidence type="ECO:0000256" key="5">
    <source>
        <dbReference type="ARBA" id="ARBA00022679"/>
    </source>
</evidence>
<dbReference type="Gene3D" id="3.30.160.70">
    <property type="entry name" value="Methylated DNA-protein cysteine methyltransferase domain"/>
    <property type="match status" value="1"/>
</dbReference>
<dbReference type="GO" id="GO:0032259">
    <property type="term" value="P:methylation"/>
    <property type="evidence" value="ECO:0007669"/>
    <property type="project" value="UniProtKB-KW"/>
</dbReference>
<accession>A0A9Y2ERW7</accession>
<dbReference type="Pfam" id="PF02870">
    <property type="entry name" value="Methyltransf_1N"/>
    <property type="match status" value="1"/>
</dbReference>
<dbReference type="KEGG" id="sgbi:P3F81_10165"/>
<evidence type="ECO:0000313" key="13">
    <source>
        <dbReference type="Proteomes" id="UP001243623"/>
    </source>
</evidence>
<dbReference type="EMBL" id="CP120678">
    <property type="protein sequence ID" value="WIW70248.1"/>
    <property type="molecule type" value="Genomic_DNA"/>
</dbReference>
<evidence type="ECO:0000259" key="11">
    <source>
        <dbReference type="Pfam" id="PF02870"/>
    </source>
</evidence>
<comment type="function">
    <text evidence="9">Involved in the cellular defense against the biological effects of O6-methylguanine (O6-MeG) and O4-methylthymine (O4-MeT) in DNA. Repairs the methylated nucleobase in DNA by stoichiometrically transferring the methyl group to a cysteine residue in the enzyme. This is a suicide reaction: the enzyme is irreversibly inactivated.</text>
</comment>
<keyword evidence="7 9" id="KW-0234">DNA repair</keyword>
<dbReference type="InterPro" id="IPR023546">
    <property type="entry name" value="MGMT"/>
</dbReference>
<evidence type="ECO:0000256" key="3">
    <source>
        <dbReference type="ARBA" id="ARBA00022490"/>
    </source>
</evidence>
<dbReference type="CDD" id="cd06445">
    <property type="entry name" value="ATase"/>
    <property type="match status" value="1"/>
</dbReference>
<dbReference type="PROSITE" id="PS00374">
    <property type="entry name" value="MGMT"/>
    <property type="match status" value="1"/>
</dbReference>
<protein>
    <recommendedName>
        <fullName evidence="9">Methylated-DNA--protein-cysteine methyltransferase</fullName>
        <ecNumber evidence="9">2.1.1.63</ecNumber>
    </recommendedName>
    <alternativeName>
        <fullName evidence="9">6-O-methylguanine-DNA methyltransferase</fullName>
        <shortName evidence="9">MGMT</shortName>
    </alternativeName>
    <alternativeName>
        <fullName evidence="9">O-6-methylguanine-DNA-alkyltransferase</fullName>
    </alternativeName>
</protein>
<name>A0A9Y2ERW7_9FIRM</name>
<dbReference type="EC" id="2.1.1.63" evidence="9"/>
<evidence type="ECO:0000256" key="8">
    <source>
        <dbReference type="ARBA" id="ARBA00049348"/>
    </source>
</evidence>
<reference evidence="12" key="1">
    <citation type="submission" date="2023-03" db="EMBL/GenBank/DDBJ databases">
        <title>Selenobaculum gbiensis gen. nov. sp. nov., a new bacterium isolated from the gut microbiota of IBD patient.</title>
        <authorList>
            <person name="Yeo S."/>
            <person name="Park H."/>
            <person name="Huh C.S."/>
        </authorList>
    </citation>
    <scope>NUCLEOTIDE SEQUENCE</scope>
    <source>
        <strain evidence="12">ICN-92133</strain>
    </source>
</reference>
<evidence type="ECO:0000256" key="7">
    <source>
        <dbReference type="ARBA" id="ARBA00023204"/>
    </source>
</evidence>
<organism evidence="12 13">
    <name type="scientific">Selenobaculum gibii</name>
    <dbReference type="NCBI Taxonomy" id="3054208"/>
    <lineage>
        <taxon>Bacteria</taxon>
        <taxon>Bacillati</taxon>
        <taxon>Bacillota</taxon>
        <taxon>Negativicutes</taxon>
        <taxon>Selenomonadales</taxon>
        <taxon>Selenomonadaceae</taxon>
        <taxon>Selenobaculum</taxon>
    </lineage>
</organism>
<comment type="subcellular location">
    <subcellularLocation>
        <location evidence="9">Cytoplasm</location>
    </subcellularLocation>
</comment>
<feature type="active site" description="Nucleophile; methyl group acceptor" evidence="9">
    <location>
        <position position="125"/>
    </location>
</feature>
<gene>
    <name evidence="12" type="ORF">P3F81_10165</name>
</gene>
<evidence type="ECO:0000256" key="4">
    <source>
        <dbReference type="ARBA" id="ARBA00022603"/>
    </source>
</evidence>
<dbReference type="FunFam" id="1.10.10.10:FF:000214">
    <property type="entry name" value="Methylated-DNA--protein-cysteine methyltransferase"/>
    <property type="match status" value="1"/>
</dbReference>
<dbReference type="GO" id="GO:0005737">
    <property type="term" value="C:cytoplasm"/>
    <property type="evidence" value="ECO:0007669"/>
    <property type="project" value="UniProtKB-SubCell"/>
</dbReference>
<dbReference type="InterPro" id="IPR008332">
    <property type="entry name" value="MethylG_MeTrfase_N"/>
</dbReference>
<dbReference type="GO" id="GO:0006307">
    <property type="term" value="P:DNA alkylation repair"/>
    <property type="evidence" value="ECO:0007669"/>
    <property type="project" value="UniProtKB-UniRule"/>
</dbReference>
<evidence type="ECO:0000256" key="6">
    <source>
        <dbReference type="ARBA" id="ARBA00022763"/>
    </source>
</evidence>
<keyword evidence="5 9" id="KW-0808">Transferase</keyword>
<dbReference type="RefSeq" id="WP_147670039.1">
    <property type="nucleotide sequence ID" value="NZ_CP120678.1"/>
</dbReference>
<keyword evidence="3 9" id="KW-0963">Cytoplasm</keyword>
<dbReference type="InterPro" id="IPR036631">
    <property type="entry name" value="MGMT_N_sf"/>
</dbReference>
<keyword evidence="13" id="KW-1185">Reference proteome</keyword>